<reference evidence="15 16" key="1">
    <citation type="submission" date="2015-10" db="EMBL/GenBank/DDBJ databases">
        <title>The cercosporin biosynthetic gene cluster was horizontally transferred to several fungal lineages and shown to be expanded in Cercospora beticola based on microsynteny with recipient genomes.</title>
        <authorList>
            <person name="De Jonge R."/>
            <person name="Ebert M.K."/>
            <person name="Suttle J.C."/>
            <person name="Jurick Ii W.M."/>
            <person name="Secor G.A."/>
            <person name="Thomma B.P."/>
            <person name="Van De Peer Y."/>
            <person name="Bolton M.D."/>
        </authorList>
    </citation>
    <scope>NUCLEOTIDE SEQUENCE [LARGE SCALE GENOMIC DNA]</scope>
    <source>
        <strain evidence="15 16">09-40</strain>
    </source>
</reference>
<protein>
    <recommendedName>
        <fullName evidence="7">General negative regulator of transcription subunit 1</fullName>
    </recommendedName>
</protein>
<dbReference type="Proteomes" id="UP000230605">
    <property type="component" value="Chromosome 2"/>
</dbReference>
<dbReference type="Gene3D" id="1.25.40.180">
    <property type="match status" value="1"/>
</dbReference>
<accession>A0A2G5HXN9</accession>
<evidence type="ECO:0000259" key="14">
    <source>
        <dbReference type="Pfam" id="PF25097"/>
    </source>
</evidence>
<feature type="domain" description="CCR4-Not complex component Not1 C-terminal" evidence="9">
    <location>
        <begin position="1980"/>
        <end position="2330"/>
    </location>
</feature>
<dbReference type="Pfam" id="PF16417">
    <property type="entry name" value="CNOT1_TTP_bind"/>
    <property type="match status" value="1"/>
</dbReference>
<feature type="domain" description="CCR4-NOT transcription complex subunit 1 CAF1-binding" evidence="11">
    <location>
        <begin position="1081"/>
        <end position="1302"/>
    </location>
</feature>
<evidence type="ECO:0000256" key="4">
    <source>
        <dbReference type="ARBA" id="ARBA00023163"/>
    </source>
</evidence>
<evidence type="ECO:0000256" key="8">
    <source>
        <dbReference type="SAM" id="MobiDB-lite"/>
    </source>
</evidence>
<dbReference type="Pfam" id="PF16418">
    <property type="entry name" value="CNOT1_HEAT"/>
    <property type="match status" value="1"/>
</dbReference>
<evidence type="ECO:0000256" key="6">
    <source>
        <dbReference type="ARBA" id="ARBA00059181"/>
    </source>
</evidence>
<dbReference type="GO" id="GO:0005634">
    <property type="term" value="C:nucleus"/>
    <property type="evidence" value="ECO:0007669"/>
    <property type="project" value="UniProtKB-SubCell"/>
</dbReference>
<dbReference type="GO" id="GO:0060090">
    <property type="term" value="F:molecular adaptor activity"/>
    <property type="evidence" value="ECO:0007669"/>
    <property type="project" value="TreeGrafter"/>
</dbReference>
<dbReference type="InterPro" id="IPR024557">
    <property type="entry name" value="CNOT1_dom_4"/>
</dbReference>
<evidence type="ECO:0000256" key="7">
    <source>
        <dbReference type="ARBA" id="ARBA00074459"/>
    </source>
</evidence>
<feature type="compositionally biased region" description="Polar residues" evidence="8">
    <location>
        <begin position="58"/>
        <end position="81"/>
    </location>
</feature>
<gene>
    <name evidence="15" type="ORF">CB0940_06307</name>
</gene>
<dbReference type="EMBL" id="LKMD01000102">
    <property type="protein sequence ID" value="PIA97327.1"/>
    <property type="molecule type" value="Genomic_DNA"/>
</dbReference>
<dbReference type="Pfam" id="PF25097">
    <property type="entry name" value="ARM_Cnot1"/>
    <property type="match status" value="1"/>
</dbReference>
<keyword evidence="5" id="KW-0539">Nucleus</keyword>
<evidence type="ECO:0000256" key="1">
    <source>
        <dbReference type="ARBA" id="ARBA00004123"/>
    </source>
</evidence>
<evidence type="ECO:0000259" key="12">
    <source>
        <dbReference type="Pfam" id="PF16417"/>
    </source>
</evidence>
<name>A0A2G5HXN9_CERBT</name>
<proteinExistence type="predicted"/>
<dbReference type="Pfam" id="PF16415">
    <property type="entry name" value="CNOT1_CAF1_bind"/>
    <property type="match status" value="1"/>
</dbReference>
<feature type="compositionally biased region" description="Low complexity" evidence="8">
    <location>
        <begin position="207"/>
        <end position="222"/>
    </location>
</feature>
<sequence length="2352" mass="262103">MVVFCATTRDRVIFLGCDDRCSFSLSKPPELFTAFPDVAATISLFLCVCCEMNEHTPSHSLRSTNSQATRRTGIRTQQSERYTSDELGSRGGLTSIITNLSNASSNPASPQFLQEHSQSHLRSPPPPTYLTLNDLAAIARRRVTSRQSSTSSVSTTASHPTSGRARNSAASGYHHLAAGDAGLSSSGGSVGAVGISRLGRPPQSTVASPASSTGTHGAGSSSGQLNSLLLTQLNILLSTLKGEADRTKWTAQLDKIRKLVSDSGMELFTTYFRRLLQSNASTVISSTPRAPENAGNYELLIEEVQKLVKEPRQAQQIAEALDTNEGDVFRDFELQAFLDHFALDPVARVALLQPLRTVSIPSLRQKADSLLTATFPLFLQTLAAQPLHAADADVDPAPSVLASIIERVIHDPRGLSDELRENLFYAVRIYYRTRGLRTPYAVESAMLLDELLQSQQDSRLVKRLQHEGPQATASLEACKEVLAGAETRDFSYSQIANVLLYMVLVQNGDAYNPSVFVEAVRQHRAGARIDWTDVVTGFDKEGLRVSKKQFLLLYNALLPLAREYANFDIQLLWGGNWHCQETQLSFVVAFLSMTPEELDVMQIPNLRQAFELTSFATASDKIRAFAEKAIKHPLVSLDATEALFTMIFRSQETYNMAQQLGIPDNIINQNMTTFVCAASNVPKPWGPLQEQALKQLFFPFLMKQHGNYDFVMHALWQHDKHWVATRLIEWYNTDPNLLGLVYDHALEHGWLELLFTLPSSFAVDLAAYAHGKGQCNLVDWARNHISGMGPPQFAAAMTDFLQSKMQDETVVQRDQVAPTTPPLTLKTIHALLGLISDALYEDQKTELFRHCLQLYPRLFNYGEDDARDAVIDANSGRGHSLPEQATQEMEERYKQMYGGQTTPDSLVTELRRLKASDNPSEQELFAAMLFGLFEEYNCFGEYPNEALATTAVLFGGLVSHKVVSGIAEQQAIFMILDAVTQSSTEDPMYRFGLQALIHVLPRLKEWPPLAERILRIPSLRGTSAMEAAETVLKEAQPQSAGLNGEATNGLTNGVLDDEEFEVVAPAFTAIQVDPPNPNIAYEDPNEDISDKVTFVLNNVSKRNLDEKFKEIESALEEKYIQWFAHYLVDELAKSQPNFQSLYLQILENFNKKLLWAEVLRETYLSCQKMLNAQATMENQHERATLKNLAGWLGQITLARNQPILHRNLSFKDLLLEAHDNERLLVAIPFTCKTLVQAAHSKVFKPPNPWIVELLGLLSELYHGSSLKLNMKFEIEMLCRELSMDIKSIEPLDIIRSRPTLDQNNMLTNYIPEGPDAFGEMTLMGLSKRGPNERFSPEAVISQVPDLGHMLQIPQAVGTTTPAQMKAIFVNAAQQAIYEIIAPVVERSVTIASISTAELIQKDFVTEADVEKMRNAAHTMVKSLSGSLALVTCKEPLRMSITNNIRLLAGRSLPEQLPEGQILMFVNDNIDTVCRLVEQAAEDHSLAEIDLQLQEALTERQQHLDQRPNESFSHVPVSRWSTLIPEPYRQDQNGLNRQQLALYEDFGRQARITPAAHAGSASQDGTRAMTDVLGDSYLPNMPTPAEAPAMPHPGQAQRIPGMQGGLPRANGYLDPASLNDRIITLMSELQQASREAPEEHISEIGEGATIRRVYGQLLVLIESAPQPETTVQACASHCLGLIYGEAQKRLEIEVLARFLTQLCRMSQQACRQITMTIATVEDDRIFNAPATIALQGESLLDVQHIDSLISKALKQRRPVALSFFKEIVEELLLGEEAVAHRAEFSSSYEALAQWLNSLSSPEGSPQSFPQEALIGREIMRILQGSSNYTNGLPSPETDPKHADQQEYLFEEWIKLQRVGAENHRYLAFISQLHEKGILADPESNLNFLRTCLRYSIEHFEVVSSRPYGTIDIAYIAVDALAKLVTMLVLFQAPADADRPVNKAKNLEGFIRLAVLVMNDAHNKHGERFNSRFYFRLFSAVLCEIDAHKAQVTPEQEVEFNRVIATTLQVLQPRFFPGFLHAWIALLSHRLLVPAFLVNGRNNGGWNQFTKLLAVLFQNLDDIFSSTELSAVAPDFYRAVVKFMMILHHDFPDYLVENHMQLNAIIPAHCGQLQNIVTSAAPQSQSSQPNPFAPGLKINRLDQVRIAPSVFSDVDNVLEEAGVKAAMERVCQSNELSEQNFAFLQAVVDRADGQISPILINALVLEVGINATSVSSAFSSVTAAARLLTRLLQESGPRARYHLILAMTNQLRYVNSHTHYFSTALQHIFSTSQQDLQEQILRVICERMMHDRPHPWGLLVLLLEMIKNPNYNLLEQSWVRAAPQVEQLLVTLTHPNQPLSSSPFSGRLPIGARN</sequence>
<feature type="region of interest" description="Disordered" evidence="8">
    <location>
        <begin position="142"/>
        <end position="171"/>
    </location>
</feature>
<dbReference type="CDD" id="cd20710">
    <property type="entry name" value="NOT1_connector"/>
    <property type="match status" value="1"/>
</dbReference>
<evidence type="ECO:0000313" key="16">
    <source>
        <dbReference type="Proteomes" id="UP000230605"/>
    </source>
</evidence>
<keyword evidence="4" id="KW-0804">Transcription</keyword>
<dbReference type="Gene3D" id="1.25.40.790">
    <property type="match status" value="1"/>
</dbReference>
<keyword evidence="2" id="KW-0678">Repressor</keyword>
<evidence type="ECO:0000259" key="10">
    <source>
        <dbReference type="Pfam" id="PF12842"/>
    </source>
</evidence>
<evidence type="ECO:0000256" key="2">
    <source>
        <dbReference type="ARBA" id="ARBA00022491"/>
    </source>
</evidence>
<evidence type="ECO:0000259" key="11">
    <source>
        <dbReference type="Pfam" id="PF16415"/>
    </source>
</evidence>
<dbReference type="GO" id="GO:0030015">
    <property type="term" value="C:CCR4-NOT core complex"/>
    <property type="evidence" value="ECO:0007669"/>
    <property type="project" value="InterPro"/>
</dbReference>
<dbReference type="InterPro" id="IPR007196">
    <property type="entry name" value="CCR4-Not_Not1_C"/>
</dbReference>
<feature type="compositionally biased region" description="Low complexity" evidence="8">
    <location>
        <begin position="145"/>
        <end position="158"/>
    </location>
</feature>
<dbReference type="GO" id="GO:0000289">
    <property type="term" value="P:nuclear-transcribed mRNA poly(A) tail shortening"/>
    <property type="evidence" value="ECO:0007669"/>
    <property type="project" value="UniProtKB-ARBA"/>
</dbReference>
<dbReference type="InterPro" id="IPR032191">
    <property type="entry name" value="CNOT1_CAF1_bind"/>
</dbReference>
<feature type="domain" description="CCR4-NOT transcription complex subunit 1 HEAT repeat" evidence="13">
    <location>
        <begin position="691"/>
        <end position="834"/>
    </location>
</feature>
<feature type="compositionally biased region" description="Low complexity" evidence="8">
    <location>
        <begin position="101"/>
        <end position="110"/>
    </location>
</feature>
<feature type="domain" description="CCR4-NOT transcription complex subunit 1 TTP binding" evidence="12">
    <location>
        <begin position="879"/>
        <end position="1036"/>
    </location>
</feature>
<comment type="subcellular location">
    <subcellularLocation>
        <location evidence="1">Nucleus</location>
    </subcellularLocation>
</comment>
<evidence type="ECO:0000313" key="15">
    <source>
        <dbReference type="EMBL" id="PIA97327.1"/>
    </source>
</evidence>
<dbReference type="PANTHER" id="PTHR13162">
    <property type="entry name" value="CCR4-NOT TRANSCRIPTION COMPLEX"/>
    <property type="match status" value="1"/>
</dbReference>
<evidence type="ECO:0000259" key="9">
    <source>
        <dbReference type="Pfam" id="PF04054"/>
    </source>
</evidence>
<feature type="domain" description="CCR4-NOT transcription complex subunit 1" evidence="10">
    <location>
        <begin position="1363"/>
        <end position="1502"/>
    </location>
</feature>
<dbReference type="Pfam" id="PF04054">
    <property type="entry name" value="Not1"/>
    <property type="match status" value="1"/>
</dbReference>
<evidence type="ECO:0000256" key="5">
    <source>
        <dbReference type="ARBA" id="ARBA00023242"/>
    </source>
</evidence>
<feature type="domain" description="CCR4-NOT transcription complex subunit 1-like NOT1 connector" evidence="14">
    <location>
        <begin position="1692"/>
        <end position="1802"/>
    </location>
</feature>
<keyword evidence="3" id="KW-0805">Transcription regulation</keyword>
<dbReference type="InterPro" id="IPR055454">
    <property type="entry name" value="CNOT1-like_NOT1_connector"/>
</dbReference>
<dbReference type="GO" id="GO:0017148">
    <property type="term" value="P:negative regulation of translation"/>
    <property type="evidence" value="ECO:0007669"/>
    <property type="project" value="InterPro"/>
</dbReference>
<dbReference type="InterPro" id="IPR032193">
    <property type="entry name" value="CNOT1_TTP_bind"/>
</dbReference>
<dbReference type="InterPro" id="IPR038535">
    <property type="entry name" value="CNOT1_TTP_bind_sf"/>
</dbReference>
<organism evidence="15 16">
    <name type="scientific">Cercospora beticola</name>
    <name type="common">Sugarbeet leaf spot fungus</name>
    <dbReference type="NCBI Taxonomy" id="122368"/>
    <lineage>
        <taxon>Eukaryota</taxon>
        <taxon>Fungi</taxon>
        <taxon>Dikarya</taxon>
        <taxon>Ascomycota</taxon>
        <taxon>Pezizomycotina</taxon>
        <taxon>Dothideomycetes</taxon>
        <taxon>Dothideomycetidae</taxon>
        <taxon>Mycosphaerellales</taxon>
        <taxon>Mycosphaerellaceae</taxon>
        <taxon>Cercospora</taxon>
    </lineage>
</organism>
<feature type="region of interest" description="Disordered" evidence="8">
    <location>
        <begin position="193"/>
        <end position="222"/>
    </location>
</feature>
<comment type="caution">
    <text evidence="15">The sequence shown here is derived from an EMBL/GenBank/DDBJ whole genome shotgun (WGS) entry which is preliminary data.</text>
</comment>
<feature type="compositionally biased region" description="Polar residues" evidence="8">
    <location>
        <begin position="159"/>
        <end position="170"/>
    </location>
</feature>
<dbReference type="Gene3D" id="1.25.40.840">
    <property type="entry name" value="CCR4-NOT transcription complex subunit 1 TTP binding domain"/>
    <property type="match status" value="1"/>
</dbReference>
<comment type="function">
    <text evidence="6">Acts as a component of the CCR4-NOT core complex, which in the nucleus seems to be a general transcription factor, and in the cytoplasm the major mRNA deadenylase involved in mRNA turnover. The NOT protein subcomplex negatively regulates the basal and activated transcription of many genes. Preferentially affects TC-type TATA element-dependent transcription. Could directly or indirectly inhibit component(s) of the general transcription machinery.</text>
</comment>
<dbReference type="InterPro" id="IPR040398">
    <property type="entry name" value="Not1"/>
</dbReference>
<evidence type="ECO:0000259" key="13">
    <source>
        <dbReference type="Pfam" id="PF16418"/>
    </source>
</evidence>
<feature type="region of interest" description="Disordered" evidence="8">
    <location>
        <begin position="56"/>
        <end position="130"/>
    </location>
</feature>
<dbReference type="FunFam" id="1.25.40.180:FF:000012">
    <property type="entry name" value="Ccr4-Not transcription complex subunit"/>
    <property type="match status" value="1"/>
</dbReference>
<dbReference type="Gene3D" id="1.25.40.800">
    <property type="match status" value="1"/>
</dbReference>
<dbReference type="PANTHER" id="PTHR13162:SF8">
    <property type="entry name" value="CCR4-NOT TRANSCRIPTION COMPLEX SUBUNIT 1"/>
    <property type="match status" value="1"/>
</dbReference>
<dbReference type="OrthoDB" id="1933107at2759"/>
<dbReference type="InterPro" id="IPR032194">
    <property type="entry name" value="CNOT1_HEAT"/>
</dbReference>
<dbReference type="Pfam" id="PF12842">
    <property type="entry name" value="DUF3819"/>
    <property type="match status" value="1"/>
</dbReference>
<dbReference type="GO" id="GO:0000932">
    <property type="term" value="C:P-body"/>
    <property type="evidence" value="ECO:0007669"/>
    <property type="project" value="TreeGrafter"/>
</dbReference>
<evidence type="ECO:0000256" key="3">
    <source>
        <dbReference type="ARBA" id="ARBA00023015"/>
    </source>
</evidence>